<keyword evidence="3" id="KW-0813">Transport</keyword>
<evidence type="ECO:0000256" key="5">
    <source>
        <dbReference type="ARBA" id="ARBA00022692"/>
    </source>
</evidence>
<evidence type="ECO:0000256" key="2">
    <source>
        <dbReference type="ARBA" id="ARBA00006434"/>
    </source>
</evidence>
<feature type="transmembrane region" description="Helical" evidence="12">
    <location>
        <begin position="262"/>
        <end position="287"/>
    </location>
</feature>
<accession>A0A1B6HIN3</accession>
<sequence>YLYGTQVAAANFTLILLTLVIGVFYLPVYYKLQLDSHFEYLQLRFNKHVRILGITLFSLLMIMFLPLAIYIPAVCLNQVTGISVYTIAFGISGICIFYTTFGGLKAVLWTDVLQNMFTFFGMVFAIIVSCLNLGGVSEIWRINKEGGRLEMFNMDTNPLARNTLWASSIGYFFNYLCILSVFPASVQRYLAVPTLTKARWTLFCVAVCLYIVLNLTTFFGMILYARYYQCDPVAAGVIKYSSQMVPLYISEVGKNYPGLAGLFVSGILSASLSSVSSWLNSIGGMLYKDIKDVYFPNVHHSEGTEFKIIRAVVITLGIASVLLIFFV</sequence>
<feature type="non-terminal residue" evidence="13">
    <location>
        <position position="1"/>
    </location>
</feature>
<dbReference type="GO" id="GO:0015293">
    <property type="term" value="F:symporter activity"/>
    <property type="evidence" value="ECO:0007669"/>
    <property type="project" value="TreeGrafter"/>
</dbReference>
<dbReference type="Pfam" id="PF00474">
    <property type="entry name" value="SSF"/>
    <property type="match status" value="1"/>
</dbReference>
<evidence type="ECO:0000256" key="4">
    <source>
        <dbReference type="ARBA" id="ARBA00022475"/>
    </source>
</evidence>
<dbReference type="PROSITE" id="PS50283">
    <property type="entry name" value="NA_SOLUT_SYMP_3"/>
    <property type="match status" value="1"/>
</dbReference>
<evidence type="ECO:0000256" key="7">
    <source>
        <dbReference type="ARBA" id="ARBA00023053"/>
    </source>
</evidence>
<feature type="transmembrane region" description="Helical" evidence="12">
    <location>
        <begin position="12"/>
        <end position="30"/>
    </location>
</feature>
<feature type="transmembrane region" description="Helical" evidence="12">
    <location>
        <begin position="202"/>
        <end position="225"/>
    </location>
</feature>
<dbReference type="AlphaFoldDB" id="A0A1B6HIN3"/>
<evidence type="ECO:0000256" key="11">
    <source>
        <dbReference type="RuleBase" id="RU362091"/>
    </source>
</evidence>
<dbReference type="PANTHER" id="PTHR42985">
    <property type="entry name" value="SODIUM-COUPLED MONOCARBOXYLATE TRANSPORTER"/>
    <property type="match status" value="1"/>
</dbReference>
<protein>
    <recommendedName>
        <fullName evidence="14">Sodium/solute symporter</fullName>
    </recommendedName>
</protein>
<dbReference type="InterPro" id="IPR001734">
    <property type="entry name" value="Na/solute_symporter"/>
</dbReference>
<keyword evidence="6 12" id="KW-1133">Transmembrane helix</keyword>
<proteinExistence type="inferred from homology"/>
<evidence type="ECO:0000256" key="10">
    <source>
        <dbReference type="ARBA" id="ARBA00023201"/>
    </source>
</evidence>
<keyword evidence="7" id="KW-0915">Sodium</keyword>
<evidence type="ECO:0000256" key="8">
    <source>
        <dbReference type="ARBA" id="ARBA00023065"/>
    </source>
</evidence>
<evidence type="ECO:0000256" key="1">
    <source>
        <dbReference type="ARBA" id="ARBA00004651"/>
    </source>
</evidence>
<evidence type="ECO:0000256" key="6">
    <source>
        <dbReference type="ARBA" id="ARBA00022989"/>
    </source>
</evidence>
<feature type="transmembrane region" description="Helical" evidence="12">
    <location>
        <begin position="308"/>
        <end position="326"/>
    </location>
</feature>
<comment type="subcellular location">
    <subcellularLocation>
        <location evidence="1">Cell membrane</location>
        <topology evidence="1">Multi-pass membrane protein</topology>
    </subcellularLocation>
</comment>
<keyword evidence="9 12" id="KW-0472">Membrane</keyword>
<dbReference type="InterPro" id="IPR051163">
    <property type="entry name" value="Sodium:Solute_Symporter_SSF"/>
</dbReference>
<feature type="transmembrane region" description="Helical" evidence="12">
    <location>
        <begin position="162"/>
        <end position="182"/>
    </location>
</feature>
<evidence type="ECO:0000256" key="3">
    <source>
        <dbReference type="ARBA" id="ARBA00022448"/>
    </source>
</evidence>
<dbReference type="GO" id="GO:0005886">
    <property type="term" value="C:plasma membrane"/>
    <property type="evidence" value="ECO:0007669"/>
    <property type="project" value="UniProtKB-SubCell"/>
</dbReference>
<dbReference type="GO" id="GO:0006814">
    <property type="term" value="P:sodium ion transport"/>
    <property type="evidence" value="ECO:0007669"/>
    <property type="project" value="UniProtKB-KW"/>
</dbReference>
<dbReference type="Gene3D" id="1.20.1730.10">
    <property type="entry name" value="Sodium/glucose cotransporter"/>
    <property type="match status" value="1"/>
</dbReference>
<dbReference type="PANTHER" id="PTHR42985:SF21">
    <property type="entry name" value="SODIUM-DEPENDENT MULTIVITAMIN TRANSPORTER-LIKE PROTEIN"/>
    <property type="match status" value="1"/>
</dbReference>
<keyword evidence="10" id="KW-0739">Sodium transport</keyword>
<evidence type="ECO:0008006" key="14">
    <source>
        <dbReference type="Google" id="ProtNLM"/>
    </source>
</evidence>
<feature type="transmembrane region" description="Helical" evidence="12">
    <location>
        <begin position="116"/>
        <end position="142"/>
    </location>
</feature>
<dbReference type="InterPro" id="IPR038377">
    <property type="entry name" value="Na/Glc_symporter_sf"/>
</dbReference>
<feature type="transmembrane region" description="Helical" evidence="12">
    <location>
        <begin position="51"/>
        <end position="71"/>
    </location>
</feature>
<name>A0A1B6HIN3_9HEMI</name>
<keyword evidence="5 12" id="KW-0812">Transmembrane</keyword>
<dbReference type="EMBL" id="GECU01033188">
    <property type="protein sequence ID" value="JAS74518.1"/>
    <property type="molecule type" value="Transcribed_RNA"/>
</dbReference>
<gene>
    <name evidence="13" type="ORF">g.480</name>
</gene>
<keyword evidence="8" id="KW-0406">Ion transport</keyword>
<feature type="transmembrane region" description="Helical" evidence="12">
    <location>
        <begin position="83"/>
        <end position="104"/>
    </location>
</feature>
<evidence type="ECO:0000256" key="12">
    <source>
        <dbReference type="SAM" id="Phobius"/>
    </source>
</evidence>
<reference evidence="13" key="1">
    <citation type="submission" date="2015-11" db="EMBL/GenBank/DDBJ databases">
        <title>De novo transcriptome assembly of four potential Pierce s Disease insect vectors from Arizona vineyards.</title>
        <authorList>
            <person name="Tassone E.E."/>
        </authorList>
    </citation>
    <scope>NUCLEOTIDE SEQUENCE</scope>
</reference>
<evidence type="ECO:0000313" key="13">
    <source>
        <dbReference type="EMBL" id="JAS74518.1"/>
    </source>
</evidence>
<evidence type="ECO:0000256" key="9">
    <source>
        <dbReference type="ARBA" id="ARBA00023136"/>
    </source>
</evidence>
<feature type="non-terminal residue" evidence="13">
    <location>
        <position position="327"/>
    </location>
</feature>
<organism evidence="13">
    <name type="scientific">Homalodisca liturata</name>
    <dbReference type="NCBI Taxonomy" id="320908"/>
    <lineage>
        <taxon>Eukaryota</taxon>
        <taxon>Metazoa</taxon>
        <taxon>Ecdysozoa</taxon>
        <taxon>Arthropoda</taxon>
        <taxon>Hexapoda</taxon>
        <taxon>Insecta</taxon>
        <taxon>Pterygota</taxon>
        <taxon>Neoptera</taxon>
        <taxon>Paraneoptera</taxon>
        <taxon>Hemiptera</taxon>
        <taxon>Auchenorrhyncha</taxon>
        <taxon>Membracoidea</taxon>
        <taxon>Cicadellidae</taxon>
        <taxon>Cicadellinae</taxon>
        <taxon>Proconiini</taxon>
        <taxon>Homalodisca</taxon>
    </lineage>
</organism>
<comment type="similarity">
    <text evidence="2 11">Belongs to the sodium:solute symporter (SSF) (TC 2.A.21) family.</text>
</comment>
<keyword evidence="4" id="KW-1003">Cell membrane</keyword>